<evidence type="ECO:0000313" key="2">
    <source>
        <dbReference type="EMBL" id="GGK35917.1"/>
    </source>
</evidence>
<dbReference type="Proteomes" id="UP000612956">
    <property type="component" value="Unassembled WGS sequence"/>
</dbReference>
<name>A0A917Q996_9NOCA</name>
<accession>A0A917Q996</accession>
<dbReference type="PANTHER" id="PTHR43157:SF31">
    <property type="entry name" value="PHOSPHATIDYLINOSITOL-GLYCAN BIOSYNTHESIS CLASS F PROTEIN"/>
    <property type="match status" value="1"/>
</dbReference>
<reference evidence="2" key="1">
    <citation type="journal article" date="2014" name="Int. J. Syst. Evol. Microbiol.">
        <title>Complete genome sequence of Corynebacterium casei LMG S-19264T (=DSM 44701T), isolated from a smear-ripened cheese.</title>
        <authorList>
            <consortium name="US DOE Joint Genome Institute (JGI-PGF)"/>
            <person name="Walter F."/>
            <person name="Albersmeier A."/>
            <person name="Kalinowski J."/>
            <person name="Ruckert C."/>
        </authorList>
    </citation>
    <scope>NUCLEOTIDE SEQUENCE</scope>
    <source>
        <strain evidence="2">CGMCC 4.7278</strain>
    </source>
</reference>
<gene>
    <name evidence="2" type="ORF">GCM10011591_04410</name>
</gene>
<comment type="caution">
    <text evidence="2">The sequence shown here is derived from an EMBL/GenBank/DDBJ whole genome shotgun (WGS) entry which is preliminary data.</text>
</comment>
<dbReference type="InterPro" id="IPR036291">
    <property type="entry name" value="NAD(P)-bd_dom_sf"/>
</dbReference>
<dbReference type="Gene3D" id="3.40.50.720">
    <property type="entry name" value="NAD(P)-binding Rossmann-like Domain"/>
    <property type="match status" value="1"/>
</dbReference>
<dbReference type="InterPro" id="IPR002347">
    <property type="entry name" value="SDR_fam"/>
</dbReference>
<evidence type="ECO:0008006" key="4">
    <source>
        <dbReference type="Google" id="ProtNLM"/>
    </source>
</evidence>
<dbReference type="Pfam" id="PF00106">
    <property type="entry name" value="adh_short"/>
    <property type="match status" value="1"/>
</dbReference>
<keyword evidence="3" id="KW-1185">Reference proteome</keyword>
<protein>
    <recommendedName>
        <fullName evidence="4">SDR family NAD(P)-dependent oxidoreductase</fullName>
    </recommendedName>
</protein>
<dbReference type="GO" id="GO:0016491">
    <property type="term" value="F:oxidoreductase activity"/>
    <property type="evidence" value="ECO:0007669"/>
    <property type="project" value="UniProtKB-KW"/>
</dbReference>
<dbReference type="SUPFAM" id="SSF51735">
    <property type="entry name" value="NAD(P)-binding Rossmann-fold domains"/>
    <property type="match status" value="1"/>
</dbReference>
<proteinExistence type="predicted"/>
<organism evidence="2 3">
    <name type="scientific">Nocardia camponoti</name>
    <dbReference type="NCBI Taxonomy" id="1616106"/>
    <lineage>
        <taxon>Bacteria</taxon>
        <taxon>Bacillati</taxon>
        <taxon>Actinomycetota</taxon>
        <taxon>Actinomycetes</taxon>
        <taxon>Mycobacteriales</taxon>
        <taxon>Nocardiaceae</taxon>
        <taxon>Nocardia</taxon>
    </lineage>
</organism>
<evidence type="ECO:0000256" key="1">
    <source>
        <dbReference type="ARBA" id="ARBA00023002"/>
    </source>
</evidence>
<sequence length="258" mass="28314">MLGRDRRKRDKLMQAASALGAGGRLRFIATDLSSMTSISSAIDRIRDDVPRIDALVFCARHYRSERLVTPDGFEYTFALFYLSRFILGYALLDRLAAASRPVIVNVAGPGTGTGQIHWDDLGLANDYHGLTALSQGGQLNDLLGLEFARRFGGTGVRYVLVHPGIVDSGLSGDYDPQMTAHIAAMRITAQPVEHAVLPILDVIASPPDEPLTAIARGRRLDLTEFNGIHGPRLFNMTTKLLGHTVFADRDWYRRVSPA</sequence>
<keyword evidence="1" id="KW-0560">Oxidoreductase</keyword>
<dbReference type="PANTHER" id="PTHR43157">
    <property type="entry name" value="PHOSPHATIDYLINOSITOL-GLYCAN BIOSYNTHESIS CLASS F PROTEIN-RELATED"/>
    <property type="match status" value="1"/>
</dbReference>
<dbReference type="AlphaFoldDB" id="A0A917Q996"/>
<evidence type="ECO:0000313" key="3">
    <source>
        <dbReference type="Proteomes" id="UP000612956"/>
    </source>
</evidence>
<reference evidence="2" key="2">
    <citation type="submission" date="2020-09" db="EMBL/GenBank/DDBJ databases">
        <authorList>
            <person name="Sun Q."/>
            <person name="Zhou Y."/>
        </authorList>
    </citation>
    <scope>NUCLEOTIDE SEQUENCE</scope>
    <source>
        <strain evidence="2">CGMCC 4.7278</strain>
    </source>
</reference>
<dbReference type="EMBL" id="BMMW01000001">
    <property type="protein sequence ID" value="GGK35917.1"/>
    <property type="molecule type" value="Genomic_DNA"/>
</dbReference>